<comment type="similarity">
    <text evidence="1">Belongs to the BlaI transcriptional regulatory family.</text>
</comment>
<dbReference type="Proteomes" id="UP000179769">
    <property type="component" value="Unassembled WGS sequence"/>
</dbReference>
<dbReference type="RefSeq" id="WP_071059710.1">
    <property type="nucleotide sequence ID" value="NZ_MAXA01000014.1"/>
</dbReference>
<dbReference type="Gene3D" id="1.10.10.10">
    <property type="entry name" value="Winged helix-like DNA-binding domain superfamily/Winged helix DNA-binding domain"/>
    <property type="match status" value="1"/>
</dbReference>
<evidence type="ECO:0000256" key="4">
    <source>
        <dbReference type="ARBA" id="ARBA00023163"/>
    </source>
</evidence>
<sequence>MARLGDLERSVMDVLWSADDWLTARDVAARLHHERDLAYTTVLTVLERLERKGFVRRQRAARAHRYAATDSRETVVAEAMLEALGTADDRGSALVRFVGSVSAEEAEILRRALEPAGDAATDGTATASGPGGAVSDSGAGSGSEGISAEGVGTEGTGRGPGAPGEAGGPATTTVGGLADVADVTDSTAAATVASMSEESSVTAEPRPVHLPVDER</sequence>
<organism evidence="6 7">
    <name type="scientific">Parafrankia soli</name>
    <dbReference type="NCBI Taxonomy" id="2599596"/>
    <lineage>
        <taxon>Bacteria</taxon>
        <taxon>Bacillati</taxon>
        <taxon>Actinomycetota</taxon>
        <taxon>Actinomycetes</taxon>
        <taxon>Frankiales</taxon>
        <taxon>Frankiaceae</taxon>
        <taxon>Parafrankia</taxon>
    </lineage>
</organism>
<evidence type="ECO:0000256" key="1">
    <source>
        <dbReference type="ARBA" id="ARBA00011046"/>
    </source>
</evidence>
<dbReference type="Pfam" id="PF03965">
    <property type="entry name" value="Penicillinase_R"/>
    <property type="match status" value="1"/>
</dbReference>
<dbReference type="EMBL" id="MAXA01000014">
    <property type="protein sequence ID" value="OHV45020.1"/>
    <property type="molecule type" value="Genomic_DNA"/>
</dbReference>
<name>A0A1S1RFP0_9ACTN</name>
<dbReference type="InterPro" id="IPR036390">
    <property type="entry name" value="WH_DNA-bd_sf"/>
</dbReference>
<comment type="caution">
    <text evidence="6">The sequence shown here is derived from an EMBL/GenBank/DDBJ whole genome shotgun (WGS) entry which is preliminary data.</text>
</comment>
<evidence type="ECO:0000313" key="7">
    <source>
        <dbReference type="Proteomes" id="UP000179769"/>
    </source>
</evidence>
<keyword evidence="3" id="KW-0238">DNA-binding</keyword>
<feature type="compositionally biased region" description="Gly residues" evidence="5">
    <location>
        <begin position="152"/>
        <end position="167"/>
    </location>
</feature>
<dbReference type="AlphaFoldDB" id="A0A1S1RFP0"/>
<evidence type="ECO:0000256" key="3">
    <source>
        <dbReference type="ARBA" id="ARBA00023125"/>
    </source>
</evidence>
<dbReference type="Gene3D" id="6.10.140.850">
    <property type="match status" value="1"/>
</dbReference>
<keyword evidence="2" id="KW-0805">Transcription regulation</keyword>
<feature type="compositionally biased region" description="Low complexity" evidence="5">
    <location>
        <begin position="168"/>
        <end position="204"/>
    </location>
</feature>
<keyword evidence="4" id="KW-0804">Transcription</keyword>
<protein>
    <submittedName>
        <fullName evidence="6">CopY family transcriptional regulator</fullName>
    </submittedName>
</protein>
<dbReference type="InterPro" id="IPR036388">
    <property type="entry name" value="WH-like_DNA-bd_sf"/>
</dbReference>
<dbReference type="GO" id="GO:0003677">
    <property type="term" value="F:DNA binding"/>
    <property type="evidence" value="ECO:0007669"/>
    <property type="project" value="UniProtKB-KW"/>
</dbReference>
<gene>
    <name evidence="6" type="ORF">BBK14_09635</name>
</gene>
<keyword evidence="7" id="KW-1185">Reference proteome</keyword>
<evidence type="ECO:0000313" key="6">
    <source>
        <dbReference type="EMBL" id="OHV45020.1"/>
    </source>
</evidence>
<accession>A0A1S1RFP0</accession>
<feature type="compositionally biased region" description="Low complexity" evidence="5">
    <location>
        <begin position="115"/>
        <end position="151"/>
    </location>
</feature>
<reference evidence="7" key="1">
    <citation type="submission" date="2016-07" db="EMBL/GenBank/DDBJ databases">
        <title>Frankia sp. NRRL B-16219 Genome sequencing.</title>
        <authorList>
            <person name="Ghodhbane-Gtari F."/>
            <person name="Swanson E."/>
            <person name="Gueddou A."/>
            <person name="Louati M."/>
            <person name="Nouioui I."/>
            <person name="Hezbri K."/>
            <person name="Abebe-Akele F."/>
            <person name="Simpson S."/>
            <person name="Morris K."/>
            <person name="Thomas K."/>
            <person name="Gtari M."/>
            <person name="Tisa L.S."/>
        </authorList>
    </citation>
    <scope>NUCLEOTIDE SEQUENCE [LARGE SCALE GENOMIC DNA]</scope>
    <source>
        <strain evidence="7">NRRL B-16219</strain>
    </source>
</reference>
<dbReference type="InterPro" id="IPR005650">
    <property type="entry name" value="BlaI_family"/>
</dbReference>
<evidence type="ECO:0000256" key="2">
    <source>
        <dbReference type="ARBA" id="ARBA00023015"/>
    </source>
</evidence>
<dbReference type="OrthoDB" id="9813987at2"/>
<evidence type="ECO:0000256" key="5">
    <source>
        <dbReference type="SAM" id="MobiDB-lite"/>
    </source>
</evidence>
<dbReference type="GO" id="GO:0045892">
    <property type="term" value="P:negative regulation of DNA-templated transcription"/>
    <property type="evidence" value="ECO:0007669"/>
    <property type="project" value="InterPro"/>
</dbReference>
<proteinExistence type="inferred from homology"/>
<feature type="region of interest" description="Disordered" evidence="5">
    <location>
        <begin position="115"/>
        <end position="215"/>
    </location>
</feature>
<dbReference type="SUPFAM" id="SSF46785">
    <property type="entry name" value="Winged helix' DNA-binding domain"/>
    <property type="match status" value="1"/>
</dbReference>